<dbReference type="EMBL" id="UINC01132635">
    <property type="protein sequence ID" value="SVD15071.1"/>
    <property type="molecule type" value="Genomic_DNA"/>
</dbReference>
<feature type="non-terminal residue" evidence="1">
    <location>
        <position position="1"/>
    </location>
</feature>
<sequence>IVPLTVTHKKEGEVNIDFHLNNNSGQWRLVDVDLDEISMRNNLRSQFYKVISKNDYQGLVHRMKKKLADIQS</sequence>
<dbReference type="InterPro" id="IPR042245">
    <property type="entry name" value="Tgt2/MlaC_sf"/>
</dbReference>
<reference evidence="1" key="1">
    <citation type="submission" date="2018-05" db="EMBL/GenBank/DDBJ databases">
        <authorList>
            <person name="Lanie J.A."/>
            <person name="Ng W.-L."/>
            <person name="Kazmierczak K.M."/>
            <person name="Andrzejewski T.M."/>
            <person name="Davidsen T.M."/>
            <person name="Wayne K.J."/>
            <person name="Tettelin H."/>
            <person name="Glass J.I."/>
            <person name="Rusch D."/>
            <person name="Podicherti R."/>
            <person name="Tsui H.-C.T."/>
            <person name="Winkler M.E."/>
        </authorList>
    </citation>
    <scope>NUCLEOTIDE SEQUENCE</scope>
</reference>
<dbReference type="Pfam" id="PF05494">
    <property type="entry name" value="MlaC"/>
    <property type="match status" value="1"/>
</dbReference>
<dbReference type="Gene3D" id="3.10.450.710">
    <property type="entry name" value="Tgt2/MlaC"/>
    <property type="match status" value="1"/>
</dbReference>
<accession>A0A382T1E7</accession>
<name>A0A382T1E7_9ZZZZ</name>
<evidence type="ECO:0000313" key="1">
    <source>
        <dbReference type="EMBL" id="SVD15071.1"/>
    </source>
</evidence>
<dbReference type="AlphaFoldDB" id="A0A382T1E7"/>
<protein>
    <recommendedName>
        <fullName evidence="2">ABC transporter substrate-binding protein</fullName>
    </recommendedName>
</protein>
<dbReference type="InterPro" id="IPR008869">
    <property type="entry name" value="MlaC/ttg2D"/>
</dbReference>
<organism evidence="1">
    <name type="scientific">marine metagenome</name>
    <dbReference type="NCBI Taxonomy" id="408172"/>
    <lineage>
        <taxon>unclassified sequences</taxon>
        <taxon>metagenomes</taxon>
        <taxon>ecological metagenomes</taxon>
    </lineage>
</organism>
<evidence type="ECO:0008006" key="2">
    <source>
        <dbReference type="Google" id="ProtNLM"/>
    </source>
</evidence>
<gene>
    <name evidence="1" type="ORF">METZ01_LOCUS367925</name>
</gene>
<proteinExistence type="predicted"/>